<reference evidence="3" key="1">
    <citation type="submission" date="2021-12" db="EMBL/GenBank/DDBJ databases">
        <title>Black yeast isolated from Biological Soil Crust.</title>
        <authorList>
            <person name="Kurbessoian T."/>
        </authorList>
    </citation>
    <scope>NUCLEOTIDE SEQUENCE</scope>
    <source>
        <strain evidence="3">CCFEE 5208</strain>
    </source>
</reference>
<evidence type="ECO:0000313" key="5">
    <source>
        <dbReference type="Proteomes" id="UP001175353"/>
    </source>
</evidence>
<sequence length="293" mass="33074">MRQLPPQHPRSLATTALSPLSLLSILIGFISFAFTVATFLRVLWANFMTLGEAQHEVHSYLTNLRTELLEEQASLKVMKRNCRRHHRLLERSGDGGGRVDSGVELDEVTLKTMSDSVRQLIKRFKGIEKPFLEPGDPGIGGEALHRRKRRRNNSGSVSPYEHSAYASPPEKAHKRARGDGEARLPRYADEPPVDEEDAYWAVRTKYADYSFKKRMLWIVTKPAAQQLFEVLTRVQTRRIARQVAGLSVLVHEYGSTSVETGEVVRRIEERMSRFVGVRRVGGLVALSCPPSSI</sequence>
<organism evidence="4 5">
    <name type="scientific">Friedmanniomyces endolithicus</name>
    <dbReference type="NCBI Taxonomy" id="329885"/>
    <lineage>
        <taxon>Eukaryota</taxon>
        <taxon>Fungi</taxon>
        <taxon>Dikarya</taxon>
        <taxon>Ascomycota</taxon>
        <taxon>Pezizomycotina</taxon>
        <taxon>Dothideomycetes</taxon>
        <taxon>Dothideomycetidae</taxon>
        <taxon>Mycosphaerellales</taxon>
        <taxon>Teratosphaeriaceae</taxon>
        <taxon>Friedmanniomyces</taxon>
    </lineage>
</organism>
<comment type="caution">
    <text evidence="4">The sequence shown here is derived from an EMBL/GenBank/DDBJ whole genome shotgun (WGS) entry which is preliminary data.</text>
</comment>
<reference evidence="4" key="2">
    <citation type="submission" date="2023-06" db="EMBL/GenBank/DDBJ databases">
        <title>Black Yeasts Isolated from many extreme environments.</title>
        <authorList>
            <person name="Coleine C."/>
            <person name="Stajich J.E."/>
            <person name="Selbmann L."/>
        </authorList>
    </citation>
    <scope>NUCLEOTIDE SEQUENCE</scope>
    <source>
        <strain evidence="4">CCFEE 5200</strain>
    </source>
</reference>
<name>A0AAN6K7F4_9PEZI</name>
<gene>
    <name evidence="3" type="ORF">LTR82_015743</name>
    <name evidence="4" type="ORF">LTR91_016740</name>
</gene>
<keyword evidence="2" id="KW-0472">Membrane</keyword>
<protein>
    <submittedName>
        <fullName evidence="4">Uncharacterized protein</fullName>
    </submittedName>
</protein>
<evidence type="ECO:0000313" key="3">
    <source>
        <dbReference type="EMBL" id="KAK0307807.1"/>
    </source>
</evidence>
<feature type="transmembrane region" description="Helical" evidence="2">
    <location>
        <begin position="20"/>
        <end position="44"/>
    </location>
</feature>
<dbReference type="EMBL" id="JAUJLE010000207">
    <property type="protein sequence ID" value="KAK0968482.1"/>
    <property type="molecule type" value="Genomic_DNA"/>
</dbReference>
<dbReference type="EMBL" id="JASUXU010000091">
    <property type="protein sequence ID" value="KAK0307807.1"/>
    <property type="molecule type" value="Genomic_DNA"/>
</dbReference>
<proteinExistence type="predicted"/>
<keyword evidence="5" id="KW-1185">Reference proteome</keyword>
<evidence type="ECO:0000256" key="2">
    <source>
        <dbReference type="SAM" id="Phobius"/>
    </source>
</evidence>
<evidence type="ECO:0000256" key="1">
    <source>
        <dbReference type="SAM" id="MobiDB-lite"/>
    </source>
</evidence>
<keyword evidence="2" id="KW-1133">Transmembrane helix</keyword>
<dbReference type="Proteomes" id="UP001175353">
    <property type="component" value="Unassembled WGS sequence"/>
</dbReference>
<feature type="region of interest" description="Disordered" evidence="1">
    <location>
        <begin position="133"/>
        <end position="189"/>
    </location>
</feature>
<dbReference type="Proteomes" id="UP001168146">
    <property type="component" value="Unassembled WGS sequence"/>
</dbReference>
<dbReference type="AlphaFoldDB" id="A0AAN6K7F4"/>
<accession>A0AAN6K7F4</accession>
<feature type="compositionally biased region" description="Basic and acidic residues" evidence="1">
    <location>
        <begin position="177"/>
        <end position="189"/>
    </location>
</feature>
<keyword evidence="2" id="KW-0812">Transmembrane</keyword>
<evidence type="ECO:0000313" key="4">
    <source>
        <dbReference type="EMBL" id="KAK0968482.1"/>
    </source>
</evidence>